<keyword evidence="5" id="KW-1133">Transmembrane helix</keyword>
<dbReference type="EMBL" id="AP011774">
    <property type="protein sequence ID" value="BAL57371.1"/>
    <property type="molecule type" value="Genomic_DNA"/>
</dbReference>
<reference evidence="8" key="1">
    <citation type="journal article" date="2005" name="Environ. Microbiol.">
        <title>Genetic and functional properties of uncultivated thermophilic crenarchaeotes from a subsurface gold mine as revealed by analysis of genome fragments.</title>
        <authorList>
            <person name="Nunoura T."/>
            <person name="Hirayama H."/>
            <person name="Takami H."/>
            <person name="Oida H."/>
            <person name="Nishi S."/>
            <person name="Shimamura S."/>
            <person name="Suzuki Y."/>
            <person name="Inagaki F."/>
            <person name="Takai K."/>
            <person name="Nealson K.H."/>
            <person name="Horikoshi K."/>
        </authorList>
    </citation>
    <scope>NUCLEOTIDE SEQUENCE</scope>
</reference>
<evidence type="ECO:0000256" key="5">
    <source>
        <dbReference type="SAM" id="Phobius"/>
    </source>
</evidence>
<keyword evidence="3 4" id="KW-0408">Iron</keyword>
<accession>H5SMI5</accession>
<dbReference type="Gene3D" id="1.10.760.10">
    <property type="entry name" value="Cytochrome c-like domain"/>
    <property type="match status" value="1"/>
</dbReference>
<dbReference type="PROSITE" id="PS51007">
    <property type="entry name" value="CYTC"/>
    <property type="match status" value="1"/>
</dbReference>
<dbReference type="InterPro" id="IPR009056">
    <property type="entry name" value="Cyt_c-like_dom"/>
</dbReference>
<dbReference type="GO" id="GO:0009055">
    <property type="term" value="F:electron transfer activity"/>
    <property type="evidence" value="ECO:0007669"/>
    <property type="project" value="InterPro"/>
</dbReference>
<evidence type="ECO:0000256" key="2">
    <source>
        <dbReference type="ARBA" id="ARBA00022723"/>
    </source>
</evidence>
<feature type="transmembrane region" description="Helical" evidence="5">
    <location>
        <begin position="128"/>
        <end position="149"/>
    </location>
</feature>
<dbReference type="PANTHER" id="PTHR33546">
    <property type="entry name" value="LARGE, MULTIFUNCTIONAL SECRETED PROTEIN-RELATED"/>
    <property type="match status" value="1"/>
</dbReference>
<dbReference type="GO" id="GO:0046872">
    <property type="term" value="F:metal ion binding"/>
    <property type="evidence" value="ECO:0007669"/>
    <property type="project" value="UniProtKB-KW"/>
</dbReference>
<evidence type="ECO:0000259" key="7">
    <source>
        <dbReference type="PROSITE" id="PS51007"/>
    </source>
</evidence>
<proteinExistence type="predicted"/>
<dbReference type="InterPro" id="IPR036909">
    <property type="entry name" value="Cyt_c-like_dom_sf"/>
</dbReference>
<sequence>MARWGIAVVAGLLVGIVHFSQAAQPAPEEGKQLFQMRCATCHTIGEGVRVGPDLRGVTERRELAWLQRFILQPDQVIKAGDPIAVALLKEFSIPMPNLGLTASQVEAIIEYLKTTGEAQAPPAVPAPYLPTLAISVAAIIVLTVLGLIAGTKRVEVRP</sequence>
<feature type="domain" description="Cytochrome c" evidence="7">
    <location>
        <begin position="25"/>
        <end position="116"/>
    </location>
</feature>
<reference evidence="8" key="2">
    <citation type="journal article" date="2012" name="PLoS ONE">
        <title>A Deeply Branching Thermophilic Bacterium with an Ancient Acetyl-CoA Pathway Dominates a Subsurface Ecosystem.</title>
        <authorList>
            <person name="Takami H."/>
            <person name="Noguchi H."/>
            <person name="Takaki Y."/>
            <person name="Uchiyama I."/>
            <person name="Toyoda A."/>
            <person name="Nishi S."/>
            <person name="Chee G.-J."/>
            <person name="Arai W."/>
            <person name="Nunoura T."/>
            <person name="Itoh T."/>
            <person name="Hattori M."/>
            <person name="Takai K."/>
        </authorList>
    </citation>
    <scope>NUCLEOTIDE SEQUENCE</scope>
</reference>
<dbReference type="PANTHER" id="PTHR33546:SF1">
    <property type="entry name" value="LARGE, MULTIFUNCTIONAL SECRETED PROTEIN"/>
    <property type="match status" value="1"/>
</dbReference>
<evidence type="ECO:0000313" key="8">
    <source>
        <dbReference type="EMBL" id="BAL57371.1"/>
    </source>
</evidence>
<dbReference type="SUPFAM" id="SSF46626">
    <property type="entry name" value="Cytochrome c"/>
    <property type="match status" value="1"/>
</dbReference>
<dbReference type="Pfam" id="PF00034">
    <property type="entry name" value="Cytochrom_C"/>
    <property type="match status" value="1"/>
</dbReference>
<evidence type="ECO:0000256" key="1">
    <source>
        <dbReference type="ARBA" id="ARBA00022617"/>
    </source>
</evidence>
<evidence type="ECO:0000256" key="4">
    <source>
        <dbReference type="PROSITE-ProRule" id="PRU00433"/>
    </source>
</evidence>
<protein>
    <submittedName>
        <fullName evidence="8">Nitric-oxide reductase, cytochrome c-containing subunit II</fullName>
    </submittedName>
</protein>
<dbReference type="GO" id="GO:0020037">
    <property type="term" value="F:heme binding"/>
    <property type="evidence" value="ECO:0007669"/>
    <property type="project" value="InterPro"/>
</dbReference>
<organism evidence="8">
    <name type="scientific">uncultured Acetothermia bacterium</name>
    <dbReference type="NCBI Taxonomy" id="236499"/>
    <lineage>
        <taxon>Bacteria</taxon>
        <taxon>Candidatus Bipolaricaulota</taxon>
        <taxon>environmental samples</taxon>
    </lineage>
</organism>
<keyword evidence="1 4" id="KW-0349">Heme</keyword>
<keyword evidence="5" id="KW-0472">Membrane</keyword>
<feature type="signal peptide" evidence="6">
    <location>
        <begin position="1"/>
        <end position="22"/>
    </location>
</feature>
<feature type="chain" id="PRO_5003597733" evidence="6">
    <location>
        <begin position="23"/>
        <end position="158"/>
    </location>
</feature>
<evidence type="ECO:0000256" key="6">
    <source>
        <dbReference type="SAM" id="SignalP"/>
    </source>
</evidence>
<keyword evidence="5" id="KW-0812">Transmembrane</keyword>
<dbReference type="AlphaFoldDB" id="H5SMI5"/>
<keyword evidence="6" id="KW-0732">Signal</keyword>
<evidence type="ECO:0000256" key="3">
    <source>
        <dbReference type="ARBA" id="ARBA00023004"/>
    </source>
</evidence>
<gene>
    <name evidence="8" type="ORF">HGMM_F50B12C18</name>
</gene>
<name>H5SMI5_9BACT</name>
<keyword evidence="2 4" id="KW-0479">Metal-binding</keyword>